<dbReference type="Pfam" id="PF05804">
    <property type="entry name" value="KAP"/>
    <property type="match status" value="1"/>
</dbReference>
<comment type="caution">
    <text evidence="1">The sequence shown here is derived from an EMBL/GenBank/DDBJ whole genome shotgun (WGS) entry which is preliminary data.</text>
</comment>
<reference evidence="1 2" key="2">
    <citation type="journal article" date="2022" name="Mol. Biol. Evol.">
        <title>Comparative Genomics Reveals Insights into the Divergent Evolution of Astigmatic Mites and Household Pest Adaptations.</title>
        <authorList>
            <person name="Xiong Q."/>
            <person name="Wan A.T."/>
            <person name="Liu X."/>
            <person name="Fung C.S."/>
            <person name="Xiao X."/>
            <person name="Malainual N."/>
            <person name="Hou J."/>
            <person name="Wang L."/>
            <person name="Wang M."/>
            <person name="Yang K.Y."/>
            <person name="Cui Y."/>
            <person name="Leung E.L."/>
            <person name="Nong W."/>
            <person name="Shin S.K."/>
            <person name="Au S.W."/>
            <person name="Jeong K.Y."/>
            <person name="Chew F.T."/>
            <person name="Hui J.H."/>
            <person name="Leung T.F."/>
            <person name="Tungtrongchitr A."/>
            <person name="Zhong N."/>
            <person name="Liu Z."/>
            <person name="Tsui S.K."/>
        </authorList>
    </citation>
    <scope>NUCLEOTIDE SEQUENCE [LARGE SCALE GENOMIC DNA]</scope>
    <source>
        <strain evidence="1">Derp</strain>
    </source>
</reference>
<dbReference type="PANTHER" id="PTHR15605:SF2">
    <property type="entry name" value="KINESIN-ASSOCIATED PROTEIN 3"/>
    <property type="match status" value="1"/>
</dbReference>
<sequence>MNSYQNKNVIFKRIQADLKNKCLIVYYDSISEQKQQIFTNCKQIIKINKPANKNLNIEKIARKILRKSHVIPYIHYYELVGQLIELDRKCSITPVSYDSLPLSTYNFLSFNLSSDVIEHLDSIIPISIISIKDLDSYIEFLYEELDDKIKGAYLILKSLSQVDCMIENLCKNDTLLCALSRVFREDGKKSLELSICIACIFGHFSKYSDFHFAITNYKVGSTCLELIYYEMLRQESWLKELMKTRENLDNHNDNDDGDKDDERNDYERLSYSHQSLINKQNIFFRYSLYILLNISEDIKLEYKIHQKGIVSILGKLLERNNQELLLIVILFLKKLSVFIEDKIQIKELSIYKNLTPLLYLDNELLIINTLKLLYNLMIDRDIRLYLVRSGIVPKLISFFLKDHYTSVIVSIFYLISCETKFIPIFKQNEQMIDLLMEKIFINIDYKPIIIRLLTNLAINEDLASMMVINNKNKNRFHELINSAIVDNNIHLYQLCRNITCHQNDNIKFDSTTINSLFEMIKQSNNNMLLEIQIECLAILTNLAPVIDIGHWIRLLEKYSFIDFIKNYRITDKKTKQSEFLSYLLNMVAKAIITSSPSSNNDTELVNYLIDHQWIDHLLNIINLNQENDQIISNAIYCLYVLIKQIDNDQKIVELCQNNKLTDYLIELMYDKNYRIKTLCNFTLDLLADNCDSEQANNLAKRICSEKFNAHNNKWLSMVRAQSSSSESNNLLEDMFIYPDLFLKMDVLCDDDSNSETFSDENVN</sequence>
<dbReference type="Gene3D" id="1.25.10.10">
    <property type="entry name" value="Leucine-rich Repeat Variant"/>
    <property type="match status" value="1"/>
</dbReference>
<organism evidence="1 2">
    <name type="scientific">Dermatophagoides pteronyssinus</name>
    <name type="common">European house dust mite</name>
    <dbReference type="NCBI Taxonomy" id="6956"/>
    <lineage>
        <taxon>Eukaryota</taxon>
        <taxon>Metazoa</taxon>
        <taxon>Ecdysozoa</taxon>
        <taxon>Arthropoda</taxon>
        <taxon>Chelicerata</taxon>
        <taxon>Arachnida</taxon>
        <taxon>Acari</taxon>
        <taxon>Acariformes</taxon>
        <taxon>Sarcoptiformes</taxon>
        <taxon>Astigmata</taxon>
        <taxon>Psoroptidia</taxon>
        <taxon>Analgoidea</taxon>
        <taxon>Pyroglyphidae</taxon>
        <taxon>Dermatophagoidinae</taxon>
        <taxon>Dermatophagoides</taxon>
    </lineage>
</organism>
<dbReference type="InterPro" id="IPR016024">
    <property type="entry name" value="ARM-type_fold"/>
</dbReference>
<dbReference type="EMBL" id="NJHN03000090">
    <property type="protein sequence ID" value="KAH9416542.1"/>
    <property type="molecule type" value="Genomic_DNA"/>
</dbReference>
<dbReference type="SMART" id="SM01297">
    <property type="entry name" value="KAP"/>
    <property type="match status" value="1"/>
</dbReference>
<gene>
    <name evidence="1" type="primary">KIFAP3</name>
    <name evidence="1" type="ORF">DERP_009905</name>
</gene>
<evidence type="ECO:0000313" key="1">
    <source>
        <dbReference type="EMBL" id="KAH9416542.1"/>
    </source>
</evidence>
<dbReference type="Proteomes" id="UP000887458">
    <property type="component" value="Unassembled WGS sequence"/>
</dbReference>
<proteinExistence type="predicted"/>
<dbReference type="InterPro" id="IPR008658">
    <property type="entry name" value="KAP3"/>
</dbReference>
<dbReference type="SUPFAM" id="SSF48371">
    <property type="entry name" value="ARM repeat"/>
    <property type="match status" value="1"/>
</dbReference>
<evidence type="ECO:0000313" key="2">
    <source>
        <dbReference type="Proteomes" id="UP000887458"/>
    </source>
</evidence>
<name>A0ABQ8J1V5_DERPT</name>
<reference evidence="1 2" key="1">
    <citation type="journal article" date="2018" name="J. Allergy Clin. Immunol.">
        <title>High-quality assembly of Dermatophagoides pteronyssinus genome and transcriptome reveals a wide range of novel allergens.</title>
        <authorList>
            <person name="Liu X.Y."/>
            <person name="Yang K.Y."/>
            <person name="Wang M.Q."/>
            <person name="Kwok J.S."/>
            <person name="Zeng X."/>
            <person name="Yang Z."/>
            <person name="Xiao X.J."/>
            <person name="Lau C.P."/>
            <person name="Li Y."/>
            <person name="Huang Z.M."/>
            <person name="Ba J.G."/>
            <person name="Yim A.K."/>
            <person name="Ouyang C.Y."/>
            <person name="Ngai S.M."/>
            <person name="Chan T.F."/>
            <person name="Leung E.L."/>
            <person name="Liu L."/>
            <person name="Liu Z.G."/>
            <person name="Tsui S.K."/>
        </authorList>
    </citation>
    <scope>NUCLEOTIDE SEQUENCE [LARGE SCALE GENOMIC DNA]</scope>
    <source>
        <strain evidence="1">Derp</strain>
    </source>
</reference>
<keyword evidence="2" id="KW-1185">Reference proteome</keyword>
<protein>
    <submittedName>
        <fullName evidence="1">Kinesin-associated protein 3</fullName>
    </submittedName>
</protein>
<accession>A0ABQ8J1V5</accession>
<dbReference type="InterPro" id="IPR011989">
    <property type="entry name" value="ARM-like"/>
</dbReference>
<dbReference type="PANTHER" id="PTHR15605">
    <property type="entry name" value="KINESIN-ASSOCIATED PROTEINS"/>
    <property type="match status" value="1"/>
</dbReference>